<dbReference type="SUPFAM" id="SSF57850">
    <property type="entry name" value="RING/U-box"/>
    <property type="match status" value="2"/>
</dbReference>
<dbReference type="CDD" id="cd22584">
    <property type="entry name" value="Rcat_RBR_unk"/>
    <property type="match status" value="1"/>
</dbReference>
<comment type="catalytic activity">
    <reaction evidence="1">
        <text>[E2 ubiquitin-conjugating enzyme]-S-ubiquitinyl-L-cysteine + [acceptor protein]-L-lysine = [E2 ubiquitin-conjugating enzyme]-L-cysteine + [acceptor protein]-N(6)-ubiquitinyl-L-lysine.</text>
        <dbReference type="EC" id="2.3.2.31"/>
    </reaction>
</comment>
<keyword evidence="6 9" id="KW-0863">Zinc-finger</keyword>
<keyword evidence="13" id="KW-1185">Reference proteome</keyword>
<dbReference type="GO" id="GO:0016567">
    <property type="term" value="P:protein ubiquitination"/>
    <property type="evidence" value="ECO:0007669"/>
    <property type="project" value="InterPro"/>
</dbReference>
<evidence type="ECO:0000313" key="13">
    <source>
        <dbReference type="Proteomes" id="UP000469558"/>
    </source>
</evidence>
<keyword evidence="8" id="KW-0862">Zinc</keyword>
<dbReference type="Pfam" id="PF01485">
    <property type="entry name" value="IBR"/>
    <property type="match status" value="1"/>
</dbReference>
<dbReference type="OrthoDB" id="9977870at2759"/>
<dbReference type="InterPro" id="IPR031127">
    <property type="entry name" value="E3_UB_ligase_RBR"/>
</dbReference>
<evidence type="ECO:0000259" key="10">
    <source>
        <dbReference type="PROSITE" id="PS50089"/>
    </source>
</evidence>
<dbReference type="AlphaFoldDB" id="A0A8T9C2X3"/>
<dbReference type="PROSITE" id="PS50089">
    <property type="entry name" value="ZF_RING_2"/>
    <property type="match status" value="1"/>
</dbReference>
<dbReference type="PANTHER" id="PTHR11685">
    <property type="entry name" value="RBR FAMILY RING FINGER AND IBR DOMAIN-CONTAINING"/>
    <property type="match status" value="1"/>
</dbReference>
<proteinExistence type="predicted"/>
<evidence type="ECO:0000313" key="12">
    <source>
        <dbReference type="EMBL" id="TVY78338.1"/>
    </source>
</evidence>
<keyword evidence="7" id="KW-0833">Ubl conjugation pathway</keyword>
<dbReference type="InterPro" id="IPR013083">
    <property type="entry name" value="Znf_RING/FYVE/PHD"/>
</dbReference>
<sequence>MEVFDFQDEELAAAIIQCQISDGLELFETLKGKGKMPEGQLSDAQVAIQLYTEDLKRNAAIVSDRQMTRSIAHACQTDGEVLIEVLSQEQGAASDREAACRLGGVAAHATVDPWTVGSEFLNDEMLDKMKALYVSVPVESPEIDDEQAVADCEESESSSWAALRKPKSGSSVRCTACQDNFRFYDAARAPCGHEYCRDCLRDLFRASMTDDSLFPPKCCRQTIPAGLVRLFLTGDLFRQYEAKKIEYETPDRTYCSNGLCSTFIQAENIANEKATCLACKRVTCTMCKAEAHTGDCPADTTLQLLLDTAHENGWQRCHACRRLVELDMGCNHITCFCGAQFCYICARPWKNCQCEQWNEDRLLARANQVVAREPVRVNPVAQRARVAAVTHNLRTRHNCDHERWNYVRGQHRCEECYDTLPSYIFECQQCNVQACNRCRRNRL</sequence>
<gene>
    <name evidence="12" type="primary">ari-2_1</name>
    <name evidence="12" type="ORF">LSUE1_G003963</name>
</gene>
<dbReference type="SMART" id="SM00647">
    <property type="entry name" value="IBR"/>
    <property type="match status" value="1"/>
</dbReference>
<evidence type="ECO:0000256" key="8">
    <source>
        <dbReference type="ARBA" id="ARBA00022833"/>
    </source>
</evidence>
<dbReference type="GO" id="GO:0061630">
    <property type="term" value="F:ubiquitin protein ligase activity"/>
    <property type="evidence" value="ECO:0007669"/>
    <property type="project" value="UniProtKB-EC"/>
</dbReference>
<reference evidence="12 13" key="1">
    <citation type="submission" date="2018-05" db="EMBL/GenBank/DDBJ databases">
        <title>Genome sequencing and assembly of the regulated plant pathogen Lachnellula willkommii and related sister species for the development of diagnostic species identification markers.</title>
        <authorList>
            <person name="Giroux E."/>
            <person name="Bilodeau G."/>
        </authorList>
    </citation>
    <scope>NUCLEOTIDE SEQUENCE [LARGE SCALE GENOMIC DNA]</scope>
    <source>
        <strain evidence="12 13">CBS 268.59</strain>
    </source>
</reference>
<evidence type="ECO:0000256" key="7">
    <source>
        <dbReference type="ARBA" id="ARBA00022786"/>
    </source>
</evidence>
<dbReference type="InterPro" id="IPR002867">
    <property type="entry name" value="IBR_dom"/>
</dbReference>
<feature type="domain" description="RING-type" evidence="11">
    <location>
        <begin position="170"/>
        <end position="363"/>
    </location>
</feature>
<dbReference type="Gene3D" id="1.20.120.1750">
    <property type="match status" value="1"/>
</dbReference>
<dbReference type="PROSITE" id="PS51873">
    <property type="entry name" value="TRIAD"/>
    <property type="match status" value="1"/>
</dbReference>
<evidence type="ECO:0000256" key="6">
    <source>
        <dbReference type="ARBA" id="ARBA00022771"/>
    </source>
</evidence>
<dbReference type="InterPro" id="IPR044066">
    <property type="entry name" value="TRIAD_supradom"/>
</dbReference>
<dbReference type="CDD" id="cd20335">
    <property type="entry name" value="BRcat_RBR"/>
    <property type="match status" value="1"/>
</dbReference>
<dbReference type="EMBL" id="QGMK01000790">
    <property type="protein sequence ID" value="TVY78338.1"/>
    <property type="molecule type" value="Genomic_DNA"/>
</dbReference>
<evidence type="ECO:0000256" key="9">
    <source>
        <dbReference type="PROSITE-ProRule" id="PRU00175"/>
    </source>
</evidence>
<keyword evidence="4" id="KW-0479">Metal-binding</keyword>
<evidence type="ECO:0000256" key="1">
    <source>
        <dbReference type="ARBA" id="ARBA00001798"/>
    </source>
</evidence>
<dbReference type="InterPro" id="IPR017907">
    <property type="entry name" value="Znf_RING_CS"/>
</dbReference>
<organism evidence="12 13">
    <name type="scientific">Lachnellula suecica</name>
    <dbReference type="NCBI Taxonomy" id="602035"/>
    <lineage>
        <taxon>Eukaryota</taxon>
        <taxon>Fungi</taxon>
        <taxon>Dikarya</taxon>
        <taxon>Ascomycota</taxon>
        <taxon>Pezizomycotina</taxon>
        <taxon>Leotiomycetes</taxon>
        <taxon>Helotiales</taxon>
        <taxon>Lachnaceae</taxon>
        <taxon>Lachnellula</taxon>
    </lineage>
</organism>
<name>A0A8T9C2X3_9HELO</name>
<evidence type="ECO:0000256" key="4">
    <source>
        <dbReference type="ARBA" id="ARBA00022723"/>
    </source>
</evidence>
<dbReference type="EC" id="2.3.2.31" evidence="2"/>
<dbReference type="PROSITE" id="PS00518">
    <property type="entry name" value="ZF_RING_1"/>
    <property type="match status" value="1"/>
</dbReference>
<keyword evidence="5" id="KW-0677">Repeat</keyword>
<dbReference type="Gene3D" id="3.30.40.10">
    <property type="entry name" value="Zinc/RING finger domain, C3HC4 (zinc finger)"/>
    <property type="match status" value="1"/>
</dbReference>
<keyword evidence="3" id="KW-0808">Transferase</keyword>
<protein>
    <recommendedName>
        <fullName evidence="2">RBR-type E3 ubiquitin transferase</fullName>
        <ecNumber evidence="2">2.3.2.31</ecNumber>
    </recommendedName>
</protein>
<accession>A0A8T9C2X3</accession>
<evidence type="ECO:0000259" key="11">
    <source>
        <dbReference type="PROSITE" id="PS51873"/>
    </source>
</evidence>
<feature type="domain" description="RING-type" evidence="10">
    <location>
        <begin position="174"/>
        <end position="218"/>
    </location>
</feature>
<comment type="caution">
    <text evidence="12">The sequence shown here is derived from an EMBL/GenBank/DDBJ whole genome shotgun (WGS) entry which is preliminary data.</text>
</comment>
<dbReference type="InterPro" id="IPR001841">
    <property type="entry name" value="Znf_RING"/>
</dbReference>
<evidence type="ECO:0000256" key="3">
    <source>
        <dbReference type="ARBA" id="ARBA00022679"/>
    </source>
</evidence>
<dbReference type="GO" id="GO:0008270">
    <property type="term" value="F:zinc ion binding"/>
    <property type="evidence" value="ECO:0007669"/>
    <property type="project" value="UniProtKB-KW"/>
</dbReference>
<evidence type="ECO:0000256" key="5">
    <source>
        <dbReference type="ARBA" id="ARBA00022737"/>
    </source>
</evidence>
<evidence type="ECO:0000256" key="2">
    <source>
        <dbReference type="ARBA" id="ARBA00012251"/>
    </source>
</evidence>
<dbReference type="Proteomes" id="UP000469558">
    <property type="component" value="Unassembled WGS sequence"/>
</dbReference>